<evidence type="ECO:0000313" key="2">
    <source>
        <dbReference type="EMBL" id="KAK5175487.1"/>
    </source>
</evidence>
<feature type="compositionally biased region" description="Polar residues" evidence="1">
    <location>
        <begin position="13"/>
        <end position="42"/>
    </location>
</feature>
<sequence>MSVSSLDWKVKQASPSTEESASLENAVQSASRHMGNKTNGSSNRKRKRQSKADKDRGPAKTYRRIFEETLDGRHTSRIQNVHRLPPSHIGGAYWSEHEKDAFFSALAIRGPDDLPGLSKDIGTKSQAEVRAYVLLLRDQYHRTDSQSPALLARMADIPAPHEVDDQCESLLDTAADSLARETFLQEAEVEQARFGSRWLIDNAVMIKDEDEADIKVEEDATPDYTDKIEDDDERETVDSKPQQAQSPFQVESQTSTTTDNVGGHPLSELLATSSFIALSQTLFMNSSNRQDNWQTMDDTIDSHWATSPAMFRSALDDFHDITVQITRKLVHATLLQAMSRIRAKDTDNAPEPLVTKTDARTAADILGMKDWKIFWATVPRRCSVEVYTEEKKFRDGRQSSKTGVRLTYDEVEAALGMDARQTTGGTDSYCIKDEPGSYEDSDGSAGTDGSRDENSDEGEQEVDVLEFELKEDQAVDSQDVKASKTQTLHLLDRLGWERSSSEDSVIDLLSDEEPPARTRRGDSDWRGHTKYEPGWERASRLDEL</sequence>
<dbReference type="EMBL" id="JAVRRT010000001">
    <property type="protein sequence ID" value="KAK5175487.1"/>
    <property type="molecule type" value="Genomic_DNA"/>
</dbReference>
<feature type="compositionally biased region" description="Basic and acidic residues" evidence="1">
    <location>
        <begin position="514"/>
        <end position="544"/>
    </location>
</feature>
<dbReference type="GO" id="GO:0000500">
    <property type="term" value="C:RNA polymerase I upstream activating factor complex"/>
    <property type="evidence" value="ECO:0007669"/>
    <property type="project" value="InterPro"/>
</dbReference>
<organism evidence="2 3">
    <name type="scientific">Saxophila tyrrhenica</name>
    <dbReference type="NCBI Taxonomy" id="1690608"/>
    <lineage>
        <taxon>Eukaryota</taxon>
        <taxon>Fungi</taxon>
        <taxon>Dikarya</taxon>
        <taxon>Ascomycota</taxon>
        <taxon>Pezizomycotina</taxon>
        <taxon>Dothideomycetes</taxon>
        <taxon>Dothideomycetidae</taxon>
        <taxon>Mycosphaerellales</taxon>
        <taxon>Extremaceae</taxon>
        <taxon>Saxophila</taxon>
    </lineage>
</organism>
<dbReference type="PANTHER" id="PTHR28079:SF1">
    <property type="entry name" value="RNA POLYMERASE I-SPECIFIC TRANSCRIPTION INITIATION FACTOR RRN5"/>
    <property type="match status" value="1"/>
</dbReference>
<name>A0AAV9PNU8_9PEZI</name>
<feature type="region of interest" description="Disordered" evidence="1">
    <location>
        <begin position="1"/>
        <end position="63"/>
    </location>
</feature>
<dbReference type="InterPro" id="IPR039601">
    <property type="entry name" value="Rrn5"/>
</dbReference>
<keyword evidence="3" id="KW-1185">Reference proteome</keyword>
<feature type="region of interest" description="Disordered" evidence="1">
    <location>
        <begin position="497"/>
        <end position="544"/>
    </location>
</feature>
<dbReference type="Gene3D" id="1.10.10.60">
    <property type="entry name" value="Homeodomain-like"/>
    <property type="match status" value="1"/>
</dbReference>
<accession>A0AAV9PNU8</accession>
<dbReference type="AlphaFoldDB" id="A0AAV9PNU8"/>
<dbReference type="GO" id="GO:0000182">
    <property type="term" value="F:rDNA binding"/>
    <property type="evidence" value="ECO:0007669"/>
    <property type="project" value="TreeGrafter"/>
</dbReference>
<reference evidence="2 3" key="1">
    <citation type="submission" date="2023-08" db="EMBL/GenBank/DDBJ databases">
        <title>Black Yeasts Isolated from many extreme environments.</title>
        <authorList>
            <person name="Coleine C."/>
            <person name="Stajich J.E."/>
            <person name="Selbmann L."/>
        </authorList>
    </citation>
    <scope>NUCLEOTIDE SEQUENCE [LARGE SCALE GENOMIC DNA]</scope>
    <source>
        <strain evidence="2 3">CCFEE 5935</strain>
    </source>
</reference>
<dbReference type="GO" id="GO:0042790">
    <property type="term" value="P:nucleolar large rRNA transcription by RNA polymerase I"/>
    <property type="evidence" value="ECO:0007669"/>
    <property type="project" value="InterPro"/>
</dbReference>
<evidence type="ECO:0000256" key="1">
    <source>
        <dbReference type="SAM" id="MobiDB-lite"/>
    </source>
</evidence>
<evidence type="ECO:0008006" key="4">
    <source>
        <dbReference type="Google" id="ProtNLM"/>
    </source>
</evidence>
<dbReference type="Proteomes" id="UP001337655">
    <property type="component" value="Unassembled WGS sequence"/>
</dbReference>
<comment type="caution">
    <text evidence="2">The sequence shown here is derived from an EMBL/GenBank/DDBJ whole genome shotgun (WGS) entry which is preliminary data.</text>
</comment>
<feature type="compositionally biased region" description="Basic and acidic residues" evidence="1">
    <location>
        <begin position="50"/>
        <end position="63"/>
    </location>
</feature>
<feature type="compositionally biased region" description="Polar residues" evidence="1">
    <location>
        <begin position="239"/>
        <end position="260"/>
    </location>
</feature>
<feature type="region of interest" description="Disordered" evidence="1">
    <location>
        <begin position="213"/>
        <end position="264"/>
    </location>
</feature>
<evidence type="ECO:0000313" key="3">
    <source>
        <dbReference type="Proteomes" id="UP001337655"/>
    </source>
</evidence>
<proteinExistence type="predicted"/>
<dbReference type="PANTHER" id="PTHR28079">
    <property type="entry name" value="RNA POLYMERASE I-SPECIFIC TRANSCRIPTION INITIATION FACTOR RRN5"/>
    <property type="match status" value="1"/>
</dbReference>
<dbReference type="RefSeq" id="XP_064664125.1">
    <property type="nucleotide sequence ID" value="XM_064797891.1"/>
</dbReference>
<protein>
    <recommendedName>
        <fullName evidence="4">Myb-like domain-containing protein</fullName>
    </recommendedName>
</protein>
<gene>
    <name evidence="2" type="ORF">LTR77_000626</name>
</gene>
<feature type="region of interest" description="Disordered" evidence="1">
    <location>
        <begin position="422"/>
        <end position="460"/>
    </location>
</feature>
<dbReference type="GeneID" id="89921976"/>
<dbReference type="GO" id="GO:0006361">
    <property type="term" value="P:transcription initiation at RNA polymerase I promoter"/>
    <property type="evidence" value="ECO:0007669"/>
    <property type="project" value="TreeGrafter"/>
</dbReference>
<dbReference type="GO" id="GO:0001181">
    <property type="term" value="F:RNA polymerase I general transcription initiation factor activity"/>
    <property type="evidence" value="ECO:0007669"/>
    <property type="project" value="TreeGrafter"/>
</dbReference>